<reference evidence="16 17" key="1">
    <citation type="submission" date="2022-03" db="EMBL/GenBank/DDBJ databases">
        <title>Complete genome sequence of Lysobacter capsici VKM B-2533 and Lysobacter gummosus 10.1.1, promising sources of lytic agents.</title>
        <authorList>
            <person name="Tarlachkov S.V."/>
            <person name="Kudryakova I.V."/>
            <person name="Afoshin A.S."/>
            <person name="Leontyevskaya E.A."/>
            <person name="Leontyevskaya N.V."/>
        </authorList>
    </citation>
    <scope>NUCLEOTIDE SEQUENCE [LARGE SCALE GENOMIC DNA]</scope>
    <source>
        <strain evidence="16 17">10.1.1</strain>
    </source>
</reference>
<keyword evidence="8" id="KW-0442">Lipid degradation</keyword>
<protein>
    <recommendedName>
        <fullName evidence="4">Lipase chaperone</fullName>
    </recommendedName>
    <alternativeName>
        <fullName evidence="15">Lipase foldase</fullName>
    </alternativeName>
    <alternativeName>
        <fullName evidence="13">Lipase helper protein</fullName>
    </alternativeName>
    <alternativeName>
        <fullName evidence="14">Lipase modulator</fullName>
    </alternativeName>
</protein>
<evidence type="ECO:0000256" key="9">
    <source>
        <dbReference type="ARBA" id="ARBA00022989"/>
    </source>
</evidence>
<keyword evidence="11" id="KW-0472">Membrane</keyword>
<evidence type="ECO:0000256" key="1">
    <source>
        <dbReference type="ARBA" id="ARBA00003280"/>
    </source>
</evidence>
<keyword evidence="7" id="KW-0812">Transmembrane</keyword>
<evidence type="ECO:0000256" key="4">
    <source>
        <dbReference type="ARBA" id="ARBA00019692"/>
    </source>
</evidence>
<evidence type="ECO:0000256" key="2">
    <source>
        <dbReference type="ARBA" id="ARBA00004383"/>
    </source>
</evidence>
<comment type="similarity">
    <text evidence="3">Belongs to the lipase chaperone family.</text>
</comment>
<keyword evidence="10" id="KW-0443">Lipid metabolism</keyword>
<evidence type="ECO:0000256" key="13">
    <source>
        <dbReference type="ARBA" id="ARBA00030948"/>
    </source>
</evidence>
<evidence type="ECO:0000256" key="6">
    <source>
        <dbReference type="ARBA" id="ARBA00022519"/>
    </source>
</evidence>
<dbReference type="RefSeq" id="WP_057941933.1">
    <property type="nucleotide sequence ID" value="NZ_CP011131.1"/>
</dbReference>
<evidence type="ECO:0000256" key="7">
    <source>
        <dbReference type="ARBA" id="ARBA00022692"/>
    </source>
</evidence>
<evidence type="ECO:0000256" key="14">
    <source>
        <dbReference type="ARBA" id="ARBA00031542"/>
    </source>
</evidence>
<keyword evidence="9" id="KW-1133">Transmembrane helix</keyword>
<keyword evidence="5" id="KW-1003">Cell membrane</keyword>
<keyword evidence="12" id="KW-0143">Chaperone</keyword>
<evidence type="ECO:0000313" key="17">
    <source>
        <dbReference type="Proteomes" id="UP000829194"/>
    </source>
</evidence>
<accession>A0ABY3XGI5</accession>
<dbReference type="SUPFAM" id="SSF158855">
    <property type="entry name" value="Lipase chaperone-like"/>
    <property type="match status" value="1"/>
</dbReference>
<sequence length="331" mass="36619">MRSVASIFAMACAAVLAIAAIFAVGRWFETPRLWAAPVVSSGPASRISDPDIGGERNAVDDPAAVAVGDSLRDTDVDGAVRLDAQGQPIPDRELRRLFDYFLSRSGEQSPEAIRSALLEHLQSRLAPPALATVLAWFDAYLLLEHDSATLAQASDDREHTFARVRSLRRERLGEALADAWYGEEERAFELADARSKLLAERGLSEAERNRRLAELNAMSADATPQAAQLDEALRQNREFELAGVDAATRYAEREAQFGAQAAQRLGELDQRRAQWQLRLRSYAAQRQSVLADNALSQSQRQQRLDALLARFDANEQRRVDALTRNGKLPGQ</sequence>
<gene>
    <name evidence="16" type="ORF">MOV92_05645</name>
</gene>
<dbReference type="Pfam" id="PF03280">
    <property type="entry name" value="Lipase_chap"/>
    <property type="match status" value="1"/>
</dbReference>
<evidence type="ECO:0000256" key="5">
    <source>
        <dbReference type="ARBA" id="ARBA00022475"/>
    </source>
</evidence>
<evidence type="ECO:0000256" key="8">
    <source>
        <dbReference type="ARBA" id="ARBA00022963"/>
    </source>
</evidence>
<organism evidence="16 17">
    <name type="scientific">Lysobacter gummosus</name>
    <dbReference type="NCBI Taxonomy" id="262324"/>
    <lineage>
        <taxon>Bacteria</taxon>
        <taxon>Pseudomonadati</taxon>
        <taxon>Pseudomonadota</taxon>
        <taxon>Gammaproteobacteria</taxon>
        <taxon>Lysobacterales</taxon>
        <taxon>Lysobacteraceae</taxon>
        <taxon>Lysobacter</taxon>
    </lineage>
</organism>
<comment type="subcellular location">
    <subcellularLocation>
        <location evidence="2">Cell inner membrane</location>
        <topology evidence="2">Single-pass membrane protein</topology>
        <orientation evidence="2">Periplasmic side</orientation>
    </subcellularLocation>
</comment>
<evidence type="ECO:0000256" key="10">
    <source>
        <dbReference type="ARBA" id="ARBA00023098"/>
    </source>
</evidence>
<evidence type="ECO:0000256" key="12">
    <source>
        <dbReference type="ARBA" id="ARBA00023186"/>
    </source>
</evidence>
<evidence type="ECO:0000313" key="16">
    <source>
        <dbReference type="EMBL" id="UNP30740.1"/>
    </source>
</evidence>
<keyword evidence="17" id="KW-1185">Reference proteome</keyword>
<evidence type="ECO:0000256" key="15">
    <source>
        <dbReference type="ARBA" id="ARBA00033028"/>
    </source>
</evidence>
<comment type="function">
    <text evidence="1">May be involved in the folding of the extracellular lipase during its passage through the periplasm.</text>
</comment>
<dbReference type="Proteomes" id="UP000829194">
    <property type="component" value="Chromosome"/>
</dbReference>
<dbReference type="EMBL" id="CP093547">
    <property type="protein sequence ID" value="UNP30740.1"/>
    <property type="molecule type" value="Genomic_DNA"/>
</dbReference>
<keyword evidence="6" id="KW-0997">Cell inner membrane</keyword>
<proteinExistence type="inferred from homology"/>
<name>A0ABY3XGI5_9GAMM</name>
<dbReference type="InterPro" id="IPR004961">
    <property type="entry name" value="Lipase_chaperone"/>
</dbReference>
<evidence type="ECO:0000256" key="3">
    <source>
        <dbReference type="ARBA" id="ARBA00010358"/>
    </source>
</evidence>
<evidence type="ECO:0000256" key="11">
    <source>
        <dbReference type="ARBA" id="ARBA00023136"/>
    </source>
</evidence>